<evidence type="ECO:0000256" key="1">
    <source>
        <dbReference type="ARBA" id="ARBA00008987"/>
    </source>
</evidence>
<dbReference type="Gene3D" id="2.30.30.380">
    <property type="entry name" value="Zn-finger domain of Sec23/24"/>
    <property type="match status" value="1"/>
</dbReference>
<keyword evidence="6" id="KW-0676">Redox-active center</keyword>
<dbReference type="InterPro" id="IPR049299">
    <property type="entry name" value="Thio2_N"/>
</dbReference>
<dbReference type="PANTHER" id="PTHR45663:SF40">
    <property type="entry name" value="THIOREDOXIN 2"/>
    <property type="match status" value="1"/>
</dbReference>
<dbReference type="PROSITE" id="PS51352">
    <property type="entry name" value="THIOREDOXIN_2"/>
    <property type="match status" value="1"/>
</dbReference>
<feature type="domain" description="Thioredoxin" evidence="8">
    <location>
        <begin position="12"/>
        <end position="144"/>
    </location>
</feature>
<keyword evidence="5" id="KW-1015">Disulfide bond</keyword>
<comment type="caution">
    <text evidence="9">The sequence shown here is derived from an EMBL/GenBank/DDBJ whole genome shotgun (WGS) entry which is preliminary data.</text>
</comment>
<evidence type="ECO:0000259" key="8">
    <source>
        <dbReference type="PROSITE" id="PS51352"/>
    </source>
</evidence>
<proteinExistence type="inferred from homology"/>
<gene>
    <name evidence="9" type="ORF">EV695_3204</name>
</gene>
<keyword evidence="2" id="KW-0813">Transport</keyword>
<dbReference type="FunFam" id="3.40.30.10:FF:000001">
    <property type="entry name" value="Thioredoxin"/>
    <property type="match status" value="1"/>
</dbReference>
<evidence type="ECO:0000256" key="3">
    <source>
        <dbReference type="ARBA" id="ARBA00022723"/>
    </source>
</evidence>
<comment type="similarity">
    <text evidence="1">Belongs to the thioredoxin family.</text>
</comment>
<dbReference type="GO" id="GO:0046872">
    <property type="term" value="F:metal ion binding"/>
    <property type="evidence" value="ECO:0007669"/>
    <property type="project" value="UniProtKB-KW"/>
</dbReference>
<dbReference type="SUPFAM" id="SSF52833">
    <property type="entry name" value="Thioredoxin-like"/>
    <property type="match status" value="1"/>
</dbReference>
<organism evidence="9 10">
    <name type="scientific">Cocleimonas flava</name>
    <dbReference type="NCBI Taxonomy" id="634765"/>
    <lineage>
        <taxon>Bacteria</taxon>
        <taxon>Pseudomonadati</taxon>
        <taxon>Pseudomonadota</taxon>
        <taxon>Gammaproteobacteria</taxon>
        <taxon>Thiotrichales</taxon>
        <taxon>Thiotrichaceae</taxon>
        <taxon>Cocleimonas</taxon>
    </lineage>
</organism>
<evidence type="ECO:0000256" key="7">
    <source>
        <dbReference type="NCBIfam" id="TIGR01068"/>
    </source>
</evidence>
<evidence type="ECO:0000256" key="4">
    <source>
        <dbReference type="ARBA" id="ARBA00022982"/>
    </source>
</evidence>
<keyword evidence="10" id="KW-1185">Reference proteome</keyword>
<dbReference type="PANTHER" id="PTHR45663">
    <property type="entry name" value="GEO12009P1"/>
    <property type="match status" value="1"/>
</dbReference>
<dbReference type="OrthoDB" id="9790390at2"/>
<dbReference type="Pfam" id="PF00085">
    <property type="entry name" value="Thioredoxin"/>
    <property type="match status" value="1"/>
</dbReference>
<evidence type="ECO:0000313" key="10">
    <source>
        <dbReference type="Proteomes" id="UP000294887"/>
    </source>
</evidence>
<keyword evidence="3" id="KW-0479">Metal-binding</keyword>
<dbReference type="PROSITE" id="PS00194">
    <property type="entry name" value="THIOREDOXIN_1"/>
    <property type="match status" value="1"/>
</dbReference>
<name>A0A4R1EU93_9GAMM</name>
<dbReference type="EMBL" id="SMFQ01000004">
    <property type="protein sequence ID" value="TCJ85237.1"/>
    <property type="molecule type" value="Genomic_DNA"/>
</dbReference>
<dbReference type="InterPro" id="IPR013766">
    <property type="entry name" value="Thioredoxin_domain"/>
</dbReference>
<dbReference type="GO" id="GO:0015035">
    <property type="term" value="F:protein-disulfide reductase activity"/>
    <property type="evidence" value="ECO:0007669"/>
    <property type="project" value="UniProtKB-UniRule"/>
</dbReference>
<dbReference type="NCBIfam" id="TIGR01068">
    <property type="entry name" value="thioredoxin"/>
    <property type="match status" value="1"/>
</dbReference>
<dbReference type="RefSeq" id="WP_131906938.1">
    <property type="nucleotide sequence ID" value="NZ_BAAAFU010000001.1"/>
</dbReference>
<keyword evidence="4" id="KW-0249">Electron transport</keyword>
<evidence type="ECO:0000256" key="5">
    <source>
        <dbReference type="ARBA" id="ARBA00023157"/>
    </source>
</evidence>
<dbReference type="Proteomes" id="UP000294887">
    <property type="component" value="Unassembled WGS sequence"/>
</dbReference>
<dbReference type="InterPro" id="IPR017937">
    <property type="entry name" value="Thioredoxin_CS"/>
</dbReference>
<accession>A0A4R1EU93</accession>
<dbReference type="InterPro" id="IPR005746">
    <property type="entry name" value="Thioredoxin"/>
</dbReference>
<dbReference type="CDD" id="cd02947">
    <property type="entry name" value="TRX_family"/>
    <property type="match status" value="1"/>
</dbReference>
<evidence type="ECO:0000313" key="9">
    <source>
        <dbReference type="EMBL" id="TCJ85237.1"/>
    </source>
</evidence>
<dbReference type="InterPro" id="IPR036249">
    <property type="entry name" value="Thioredoxin-like_sf"/>
</dbReference>
<evidence type="ECO:0000256" key="2">
    <source>
        <dbReference type="ARBA" id="ARBA00022448"/>
    </source>
</evidence>
<dbReference type="Pfam" id="PF21352">
    <property type="entry name" value="Zn_ribbon_Thio2"/>
    <property type="match status" value="1"/>
</dbReference>
<protein>
    <recommendedName>
        <fullName evidence="7">Thioredoxin</fullName>
    </recommendedName>
</protein>
<dbReference type="AlphaFoldDB" id="A0A4R1EU93"/>
<sequence>MTDSKQCVCPACGAVNRIPDNRLNDNPKCGKCKEAIFTGKPIELRDHNFAKVIAKSDLPVVVDFWAQWCGPCKMMGPDFAEAAAKMSPNVIFAKVNTELAQQTASKFDIRSIPSLLVFKNGQSVARQAGAMNTQQIIDWVKANT</sequence>
<evidence type="ECO:0000256" key="6">
    <source>
        <dbReference type="ARBA" id="ARBA00023284"/>
    </source>
</evidence>
<dbReference type="NCBIfam" id="NF008229">
    <property type="entry name" value="PRK10996.1"/>
    <property type="match status" value="1"/>
</dbReference>
<dbReference type="PRINTS" id="PR00421">
    <property type="entry name" value="THIOREDOXIN"/>
</dbReference>
<dbReference type="GO" id="GO:0005829">
    <property type="term" value="C:cytosol"/>
    <property type="evidence" value="ECO:0007669"/>
    <property type="project" value="TreeGrafter"/>
</dbReference>
<reference evidence="9 10" key="1">
    <citation type="submission" date="2019-03" db="EMBL/GenBank/DDBJ databases">
        <title>Genomic Encyclopedia of Type Strains, Phase IV (KMG-IV): sequencing the most valuable type-strain genomes for metagenomic binning, comparative biology and taxonomic classification.</title>
        <authorList>
            <person name="Goeker M."/>
        </authorList>
    </citation>
    <scope>NUCLEOTIDE SEQUENCE [LARGE SCALE GENOMIC DNA]</scope>
    <source>
        <strain evidence="9 10">DSM 24830</strain>
    </source>
</reference>
<dbReference type="Gene3D" id="3.40.30.10">
    <property type="entry name" value="Glutaredoxin"/>
    <property type="match status" value="1"/>
</dbReference>